<reference evidence="2 3" key="1">
    <citation type="submission" date="2017-08" db="EMBL/GenBank/DDBJ databases">
        <title>Genome sequences of Ralstonia solanacearum Species Complex (RSSC) isolated from Potato bacterial wilts in Korea.</title>
        <authorList>
            <person name="Cho H."/>
            <person name="Song E.-S."/>
            <person name="Lee Y.K."/>
            <person name="Lee S."/>
            <person name="Lee S.-W."/>
            <person name="Jo A."/>
            <person name="Kim J.-G."/>
            <person name="Hwang I."/>
        </authorList>
    </citation>
    <scope>NUCLEOTIDE SEQUENCE [LARGE SCALE GENOMIC DNA]</scope>
    <source>
        <strain evidence="2 3">T98</strain>
    </source>
</reference>
<dbReference type="AlphaFoldDB" id="A0AAD0S6W8"/>
<evidence type="ECO:0000313" key="2">
    <source>
        <dbReference type="EMBL" id="AXV80320.1"/>
    </source>
</evidence>
<proteinExistence type="predicted"/>
<gene>
    <name evidence="2" type="ORF">CJO77_01480</name>
</gene>
<dbReference type="PRINTS" id="PR00111">
    <property type="entry name" value="ABHYDROLASE"/>
</dbReference>
<dbReference type="Proteomes" id="UP000261758">
    <property type="component" value="Chromosome"/>
</dbReference>
<feature type="domain" description="AB hydrolase-1" evidence="1">
    <location>
        <begin position="37"/>
        <end position="161"/>
    </location>
</feature>
<dbReference type="Pfam" id="PF00561">
    <property type="entry name" value="Abhydrolase_1"/>
    <property type="match status" value="1"/>
</dbReference>
<sequence length="273" mass="30475">MTDSIDLITRRDQWVQHPQGRIFARRWHSAKQPAAGNPIVLLHDSLGCVELWRDFPAALCQATGREVIAYHRLGFGHSDPRVELPSLDFVAEEARDFFPQVCEQLGVKCFAVLGHSVGGGMAIQCAAEWTGRCEALVTLAAQVFPEGRTLEGIRAAREHFSAPEQIERLARYHGGKARWVLDAWAENWLHPDFAVWSMVDVLPRVRCPTLAMHGEKDEYGSTRHPELIGQHSGGPVRVEILSDIGHLPHREQPKTVLKMVSERLQTGSVSANC</sequence>
<keyword evidence="2" id="KW-0378">Hydrolase</keyword>
<dbReference type="EMBL" id="CP022759">
    <property type="protein sequence ID" value="AXV80320.1"/>
    <property type="molecule type" value="Genomic_DNA"/>
</dbReference>
<dbReference type="Gene3D" id="3.40.50.1820">
    <property type="entry name" value="alpha/beta hydrolase"/>
    <property type="match status" value="1"/>
</dbReference>
<dbReference type="GO" id="GO:0016787">
    <property type="term" value="F:hydrolase activity"/>
    <property type="evidence" value="ECO:0007669"/>
    <property type="project" value="UniProtKB-KW"/>
</dbReference>
<protein>
    <submittedName>
        <fullName evidence="2">Alpha/beta hydrolase</fullName>
    </submittedName>
</protein>
<dbReference type="InterPro" id="IPR029058">
    <property type="entry name" value="AB_hydrolase_fold"/>
</dbReference>
<dbReference type="RefSeq" id="WP_118869114.1">
    <property type="nucleotide sequence ID" value="NZ_CP022759.1"/>
</dbReference>
<evidence type="ECO:0000259" key="1">
    <source>
        <dbReference type="Pfam" id="PF00561"/>
    </source>
</evidence>
<evidence type="ECO:0000313" key="3">
    <source>
        <dbReference type="Proteomes" id="UP000261758"/>
    </source>
</evidence>
<dbReference type="PANTHER" id="PTHR43689:SF8">
    <property type="entry name" value="ALPHA_BETA-HYDROLASES SUPERFAMILY PROTEIN"/>
    <property type="match status" value="1"/>
</dbReference>
<dbReference type="PANTHER" id="PTHR43689">
    <property type="entry name" value="HYDROLASE"/>
    <property type="match status" value="1"/>
</dbReference>
<accession>A0AAD0S6W8</accession>
<organism evidence="2 3">
    <name type="scientific">Ralstonia solanacearum</name>
    <name type="common">Pseudomonas solanacearum</name>
    <dbReference type="NCBI Taxonomy" id="305"/>
    <lineage>
        <taxon>Bacteria</taxon>
        <taxon>Pseudomonadati</taxon>
        <taxon>Pseudomonadota</taxon>
        <taxon>Betaproteobacteria</taxon>
        <taxon>Burkholderiales</taxon>
        <taxon>Burkholderiaceae</taxon>
        <taxon>Ralstonia</taxon>
        <taxon>Ralstonia solanacearum species complex</taxon>
    </lineage>
</organism>
<dbReference type="InterPro" id="IPR000073">
    <property type="entry name" value="AB_hydrolase_1"/>
</dbReference>
<dbReference type="SUPFAM" id="SSF53474">
    <property type="entry name" value="alpha/beta-Hydrolases"/>
    <property type="match status" value="1"/>
</dbReference>
<name>A0AAD0S6W8_RALSL</name>